<keyword evidence="3" id="KW-0949">S-adenosyl-L-methionine</keyword>
<keyword evidence="2" id="KW-0808">Transferase</keyword>
<dbReference type="Proteomes" id="UP000525078">
    <property type="component" value="Unassembled WGS sequence"/>
</dbReference>
<dbReference type="InterPro" id="IPR012967">
    <property type="entry name" value="COMT_dimerisation"/>
</dbReference>
<feature type="domain" description="O-methyltransferase C-terminal" evidence="4">
    <location>
        <begin position="664"/>
        <end position="764"/>
    </location>
</feature>
<sequence>SYSTKCKSLYRLYLYSLNMEKLKSFRHLNNNIDLVLNEENSIELLGAQGHIWNQIFNFINSMSLKCAIQLGIPDIVNNYRKPMTISQLVLALPINQKKSPCVYRLMRILIHSGFFALQKVEGGGEGEEEEGYVITDASKLLLKDNPMSVTPFLLSMLDPVMTKPWDFLSNWFQNDDPTPFDTANGMTFWDYGSHQPNLARFFNDAMASDARLVTSVVIEKCKWVFEGVESLVDVGGGTGTVATSIATNFPQIQCTVLDLPHVVADLQGGNNLNFVGGDMFVEVPTAEVVLLKWILHDWNDEESVKILKKCKEAIMKSKKKGGKVIIIDMKVENEKDEDDESYETQLFFDMLMMTLLTGKERNEKEWAKLFKDAGFSDYKITPILGLRSVIEWWLSRFLGKTIYTQQVYAMVDYLETMLRKKGLYPDEDINGIMWERVYGICNGETVDQPIGWGTQKFDQHLLTNALGHANCHGIEGREGEEEDYVITDASKLLLKDNPTSVTPFLLAMLDLVITNVNMEKLKSFRHLNNNIDLVLNEENSIELLRAQGHIWNQIFNFINSMSLKCAIQLGIPDIINNYGKPMTISQLKLALPINQKKSSCVYRLMRILTHSNFFALQKVEGREGEEEEEGYVITDASKLLLKDNPMSVTPFLLAMLDPVITKPWDFLSNWFQNDDPTPFDTANGMTFWDYGSHQPNLARFFNDAMASDARLVTSVVIEKCRWVFEGVESLVDVGGGTGTVATTIATSFPQIQCSVLDLPHVVADLQGANNLWILHDWNDEESVKILKKCKEAITKNNKKGGKVIIIDMKVENEKDEDDESYETQLFFDMLMMALVTGKERNEKEWAKLFKDAGFSDYKITPILGLRSLIEVYP</sequence>
<feature type="domain" description="O-methyltransferase C-terminal" evidence="4">
    <location>
        <begin position="772"/>
        <end position="855"/>
    </location>
</feature>
<feature type="domain" description="O-methyltransferase C-terminal" evidence="4">
    <location>
        <begin position="165"/>
        <end position="376"/>
    </location>
</feature>
<dbReference type="GO" id="GO:0008171">
    <property type="term" value="F:O-methyltransferase activity"/>
    <property type="evidence" value="ECO:0007669"/>
    <property type="project" value="InterPro"/>
</dbReference>
<dbReference type="SUPFAM" id="SSF46785">
    <property type="entry name" value="Winged helix' DNA-binding domain"/>
    <property type="match status" value="2"/>
</dbReference>
<reference evidence="6 7" key="1">
    <citation type="journal article" date="2020" name="bioRxiv">
        <title>Sequence and annotation of 42 cannabis genomes reveals extensive copy number variation in cannabinoid synthesis and pathogen resistance genes.</title>
        <authorList>
            <person name="Mckernan K.J."/>
            <person name="Helbert Y."/>
            <person name="Kane L.T."/>
            <person name="Ebling H."/>
            <person name="Zhang L."/>
            <person name="Liu B."/>
            <person name="Eaton Z."/>
            <person name="Mclaughlin S."/>
            <person name="Kingan S."/>
            <person name="Baybayan P."/>
            <person name="Concepcion G."/>
            <person name="Jordan M."/>
            <person name="Riva A."/>
            <person name="Barbazuk W."/>
            <person name="Harkins T."/>
        </authorList>
    </citation>
    <scope>NUCLEOTIDE SEQUENCE [LARGE SCALE GENOMIC DNA]</scope>
    <source>
        <strain evidence="7">cv. Jamaican Lion 4</strain>
        <tissue evidence="6">Leaf</tissue>
    </source>
</reference>
<dbReference type="GO" id="GO:0009717">
    <property type="term" value="P:isoflavonoid biosynthetic process"/>
    <property type="evidence" value="ECO:0007669"/>
    <property type="project" value="UniProtKB-ARBA"/>
</dbReference>
<dbReference type="FunFam" id="3.40.50.150:FF:000057">
    <property type="entry name" value="O-methyltransferase ZRP4"/>
    <property type="match status" value="1"/>
</dbReference>
<dbReference type="CDD" id="cd02440">
    <property type="entry name" value="AdoMet_MTases"/>
    <property type="match status" value="1"/>
</dbReference>
<evidence type="ECO:0000313" key="7">
    <source>
        <dbReference type="Proteomes" id="UP000525078"/>
    </source>
</evidence>
<evidence type="ECO:0000259" key="5">
    <source>
        <dbReference type="Pfam" id="PF08100"/>
    </source>
</evidence>
<dbReference type="AlphaFoldDB" id="A0A7J6F9P3"/>
<dbReference type="InterPro" id="IPR036390">
    <property type="entry name" value="WH_DNA-bd_sf"/>
</dbReference>
<evidence type="ECO:0000256" key="3">
    <source>
        <dbReference type="ARBA" id="ARBA00022691"/>
    </source>
</evidence>
<dbReference type="FunFam" id="1.10.10.10:FF:000213">
    <property type="entry name" value="Coniferyl alcohol 9-O-methyltransferase"/>
    <property type="match status" value="2"/>
</dbReference>
<comment type="caution">
    <text evidence="6">The sequence shown here is derived from an EMBL/GenBank/DDBJ whole genome shotgun (WGS) entry which is preliminary data.</text>
</comment>
<proteinExistence type="predicted"/>
<feature type="non-terminal residue" evidence="6">
    <location>
        <position position="873"/>
    </location>
</feature>
<dbReference type="Pfam" id="PF08100">
    <property type="entry name" value="Dimerisation"/>
    <property type="match status" value="2"/>
</dbReference>
<feature type="domain" description="O-methyltransferase dimerisation" evidence="5">
    <location>
        <begin position="551"/>
        <end position="643"/>
    </location>
</feature>
<dbReference type="PANTHER" id="PTHR11746">
    <property type="entry name" value="O-METHYLTRANSFERASE"/>
    <property type="match status" value="1"/>
</dbReference>
<dbReference type="GO" id="GO:0046983">
    <property type="term" value="F:protein dimerization activity"/>
    <property type="evidence" value="ECO:0007669"/>
    <property type="project" value="InterPro"/>
</dbReference>
<accession>A0A7J6F9P3</accession>
<dbReference type="Gene3D" id="1.10.10.10">
    <property type="entry name" value="Winged helix-like DNA-binding domain superfamily/Winged helix DNA-binding domain"/>
    <property type="match status" value="2"/>
</dbReference>
<dbReference type="PROSITE" id="PS51683">
    <property type="entry name" value="SAM_OMT_II"/>
    <property type="match status" value="2"/>
</dbReference>
<gene>
    <name evidence="6" type="ORF">F8388_025812</name>
</gene>
<dbReference type="InterPro" id="IPR029063">
    <property type="entry name" value="SAM-dependent_MTases_sf"/>
</dbReference>
<keyword evidence="1" id="KW-0489">Methyltransferase</keyword>
<dbReference type="Gene3D" id="3.40.50.150">
    <property type="entry name" value="Vaccinia Virus protein VP39"/>
    <property type="match status" value="3"/>
</dbReference>
<dbReference type="InterPro" id="IPR001077">
    <property type="entry name" value="COMT_C"/>
</dbReference>
<dbReference type="GO" id="GO:0032259">
    <property type="term" value="P:methylation"/>
    <property type="evidence" value="ECO:0007669"/>
    <property type="project" value="UniProtKB-KW"/>
</dbReference>
<dbReference type="EMBL" id="JAATIP010000143">
    <property type="protein sequence ID" value="KAF4367394.1"/>
    <property type="molecule type" value="Genomic_DNA"/>
</dbReference>
<evidence type="ECO:0000259" key="4">
    <source>
        <dbReference type="Pfam" id="PF00891"/>
    </source>
</evidence>
<evidence type="ECO:0000313" key="6">
    <source>
        <dbReference type="EMBL" id="KAF4367394.1"/>
    </source>
</evidence>
<dbReference type="InterPro" id="IPR036388">
    <property type="entry name" value="WH-like_DNA-bd_sf"/>
</dbReference>
<name>A0A7J6F9P3_CANSA</name>
<dbReference type="InterPro" id="IPR016461">
    <property type="entry name" value="COMT-like"/>
</dbReference>
<evidence type="ECO:0000256" key="2">
    <source>
        <dbReference type="ARBA" id="ARBA00022679"/>
    </source>
</evidence>
<dbReference type="SUPFAM" id="SSF53335">
    <property type="entry name" value="S-adenosyl-L-methionine-dependent methyltransferases"/>
    <property type="match status" value="2"/>
</dbReference>
<dbReference type="Pfam" id="PF00891">
    <property type="entry name" value="Methyltransf_2"/>
    <property type="match status" value="3"/>
</dbReference>
<dbReference type="GO" id="GO:0008757">
    <property type="term" value="F:S-adenosylmethionine-dependent methyltransferase activity"/>
    <property type="evidence" value="ECO:0007669"/>
    <property type="project" value="UniProtKB-ARBA"/>
</dbReference>
<protein>
    <submittedName>
        <fullName evidence="6">Uncharacterized protein</fullName>
    </submittedName>
</protein>
<evidence type="ECO:0000256" key="1">
    <source>
        <dbReference type="ARBA" id="ARBA00022603"/>
    </source>
</evidence>
<feature type="domain" description="O-methyltransferase dimerisation" evidence="5">
    <location>
        <begin position="52"/>
        <end position="144"/>
    </location>
</feature>
<organism evidence="6 7">
    <name type="scientific">Cannabis sativa</name>
    <name type="common">Hemp</name>
    <name type="synonym">Marijuana</name>
    <dbReference type="NCBI Taxonomy" id="3483"/>
    <lineage>
        <taxon>Eukaryota</taxon>
        <taxon>Viridiplantae</taxon>
        <taxon>Streptophyta</taxon>
        <taxon>Embryophyta</taxon>
        <taxon>Tracheophyta</taxon>
        <taxon>Spermatophyta</taxon>
        <taxon>Magnoliopsida</taxon>
        <taxon>eudicotyledons</taxon>
        <taxon>Gunneridae</taxon>
        <taxon>Pentapetalae</taxon>
        <taxon>rosids</taxon>
        <taxon>fabids</taxon>
        <taxon>Rosales</taxon>
        <taxon>Cannabaceae</taxon>
        <taxon>Cannabis</taxon>
    </lineage>
</organism>